<gene>
    <name evidence="9" type="ORF">P0M35_00740</name>
</gene>
<dbReference type="InterPro" id="IPR056739">
    <property type="entry name" value="NfeD_membrane"/>
</dbReference>
<evidence type="ECO:0000256" key="4">
    <source>
        <dbReference type="ARBA" id="ARBA00023136"/>
    </source>
</evidence>
<evidence type="ECO:0000313" key="9">
    <source>
        <dbReference type="EMBL" id="MDF1610662.1"/>
    </source>
</evidence>
<dbReference type="Pfam" id="PF25145">
    <property type="entry name" value="NfeD1b_N"/>
    <property type="match status" value="1"/>
</dbReference>
<dbReference type="Pfam" id="PF01957">
    <property type="entry name" value="NfeD"/>
    <property type="match status" value="1"/>
</dbReference>
<sequence>MKKYFLLVWFAFILTSNIFAQVIYVGNIEGEIDLGIAPYVKRVIREAEENKAQAIIFRINTFGGRVDAATQIKDAILNSKVKTIAFIDKRAISAGALIALSCEKIIMVPGASMGASTVVDQEGKKQSEKYQSYMRSEMRATAEKNGRRTDIAQAMVDESIVIRDLKDDSTKLVTLTAEEAVKFKMADTILTSLQEVKDYFGFSYAETRSISSNWAEDVVRFLSNPIVSSLLIMIGLIGLFTEIKTPGWGLAGTAGLIALTLFFGTSYILELATIWEIIIFIMGVILLIVEIFVIPGFGITGILGIILMMVALFFGLITDIDIATTNAISIAIIQLASTFVLTAIVIYFIWKFLPKSQTFNKLILDENLKSKSGYTAKPEIENLVGKVGKSITDLRPAGSILIDNQRIDVVTEGDYIEKDNDVIVKKVEGSKVIVIKKK</sequence>
<evidence type="ECO:0000256" key="1">
    <source>
        <dbReference type="ARBA" id="ARBA00004141"/>
    </source>
</evidence>
<keyword evidence="3 5" id="KW-1133">Transmembrane helix</keyword>
<evidence type="ECO:0000256" key="5">
    <source>
        <dbReference type="SAM" id="Phobius"/>
    </source>
</evidence>
<dbReference type="InterPro" id="IPR029045">
    <property type="entry name" value="ClpP/crotonase-like_dom_sf"/>
</dbReference>
<name>A0AAE3NXQ9_9BACT</name>
<feature type="domain" description="NfeD1b N-terminal" evidence="8">
    <location>
        <begin position="23"/>
        <end position="207"/>
    </location>
</feature>
<evidence type="ECO:0000259" key="7">
    <source>
        <dbReference type="Pfam" id="PF24961"/>
    </source>
</evidence>
<organism evidence="9 10">
    <name type="scientific">Stygiobacter electus</name>
    <dbReference type="NCBI Taxonomy" id="3032292"/>
    <lineage>
        <taxon>Bacteria</taxon>
        <taxon>Pseudomonadati</taxon>
        <taxon>Ignavibacteriota</taxon>
        <taxon>Ignavibacteria</taxon>
        <taxon>Ignavibacteriales</taxon>
        <taxon>Melioribacteraceae</taxon>
        <taxon>Stygiobacter</taxon>
    </lineage>
</organism>
<dbReference type="PANTHER" id="PTHR33507">
    <property type="entry name" value="INNER MEMBRANE PROTEIN YBBJ"/>
    <property type="match status" value="1"/>
</dbReference>
<keyword evidence="2 5" id="KW-0812">Transmembrane</keyword>
<dbReference type="InterPro" id="IPR012340">
    <property type="entry name" value="NA-bd_OB-fold"/>
</dbReference>
<accession>A0AAE3NXQ9</accession>
<evidence type="ECO:0000256" key="2">
    <source>
        <dbReference type="ARBA" id="ARBA00022692"/>
    </source>
</evidence>
<evidence type="ECO:0000256" key="3">
    <source>
        <dbReference type="ARBA" id="ARBA00022989"/>
    </source>
</evidence>
<reference evidence="9" key="1">
    <citation type="submission" date="2023-03" db="EMBL/GenBank/DDBJ databases">
        <title>Stygiobacter electus gen. nov., sp. nov., facultatively anaerobic thermotolerant bacterium of the class Ignavibacteria from a well of Yessentuki mineral water deposit.</title>
        <authorList>
            <person name="Podosokorskaya O.A."/>
            <person name="Elcheninov A.G."/>
            <person name="Petrova N.F."/>
            <person name="Zavarzina D.G."/>
            <person name="Kublanov I.V."/>
            <person name="Merkel A.Y."/>
        </authorList>
    </citation>
    <scope>NUCLEOTIDE SEQUENCE</scope>
    <source>
        <strain evidence="9">09-Me</strain>
    </source>
</reference>
<feature type="transmembrane region" description="Helical" evidence="5">
    <location>
        <begin position="328"/>
        <end position="350"/>
    </location>
</feature>
<evidence type="ECO:0000313" key="10">
    <source>
        <dbReference type="Proteomes" id="UP001221302"/>
    </source>
</evidence>
<feature type="transmembrane region" description="Helical" evidence="5">
    <location>
        <begin position="221"/>
        <end position="241"/>
    </location>
</feature>
<comment type="caution">
    <text evidence="9">The sequence shown here is derived from an EMBL/GenBank/DDBJ whole genome shotgun (WGS) entry which is preliminary data.</text>
</comment>
<feature type="transmembrane region" description="Helical" evidence="5">
    <location>
        <begin position="274"/>
        <end position="294"/>
    </location>
</feature>
<dbReference type="SUPFAM" id="SSF52096">
    <property type="entry name" value="ClpP/crotonase"/>
    <property type="match status" value="1"/>
</dbReference>
<dbReference type="InterPro" id="IPR002810">
    <property type="entry name" value="NfeD-like_C"/>
</dbReference>
<keyword evidence="10" id="KW-1185">Reference proteome</keyword>
<keyword evidence="4 5" id="KW-0472">Membrane</keyword>
<dbReference type="EMBL" id="JARGDL010000001">
    <property type="protein sequence ID" value="MDF1610662.1"/>
    <property type="molecule type" value="Genomic_DNA"/>
</dbReference>
<feature type="transmembrane region" description="Helical" evidence="5">
    <location>
        <begin position="248"/>
        <end position="268"/>
    </location>
</feature>
<comment type="subcellular location">
    <subcellularLocation>
        <location evidence="1">Membrane</location>
        <topology evidence="1">Multi-pass membrane protein</topology>
    </subcellularLocation>
</comment>
<dbReference type="RefSeq" id="WP_321534427.1">
    <property type="nucleotide sequence ID" value="NZ_JARGDL010000001.1"/>
</dbReference>
<feature type="domain" description="NfeD-like C-terminal" evidence="6">
    <location>
        <begin position="381"/>
        <end position="434"/>
    </location>
</feature>
<dbReference type="InterPro" id="IPR052165">
    <property type="entry name" value="Membrane_assoc_protease"/>
</dbReference>
<dbReference type="Proteomes" id="UP001221302">
    <property type="component" value="Unassembled WGS sequence"/>
</dbReference>
<dbReference type="Pfam" id="PF24961">
    <property type="entry name" value="NfeD_membrane"/>
    <property type="match status" value="1"/>
</dbReference>
<dbReference type="AlphaFoldDB" id="A0AAE3NXQ9"/>
<feature type="transmembrane region" description="Helical" evidence="5">
    <location>
        <begin position="301"/>
        <end position="322"/>
    </location>
</feature>
<dbReference type="InterPro" id="IPR056738">
    <property type="entry name" value="NfeD1b_N"/>
</dbReference>
<protein>
    <submittedName>
        <fullName evidence="9">Nodulation protein NfeD</fullName>
    </submittedName>
</protein>
<evidence type="ECO:0000259" key="8">
    <source>
        <dbReference type="Pfam" id="PF25145"/>
    </source>
</evidence>
<dbReference type="CDD" id="cd07021">
    <property type="entry name" value="Clp_protease_NfeD_like"/>
    <property type="match status" value="1"/>
</dbReference>
<feature type="domain" description="NfeD integral membrane" evidence="7">
    <location>
        <begin position="227"/>
        <end position="351"/>
    </location>
</feature>
<proteinExistence type="predicted"/>
<dbReference type="PANTHER" id="PTHR33507:SF3">
    <property type="entry name" value="INNER MEMBRANE PROTEIN YBBJ"/>
    <property type="match status" value="1"/>
</dbReference>
<evidence type="ECO:0000259" key="6">
    <source>
        <dbReference type="Pfam" id="PF01957"/>
    </source>
</evidence>
<dbReference type="Gene3D" id="2.40.50.140">
    <property type="entry name" value="Nucleic acid-binding proteins"/>
    <property type="match status" value="1"/>
</dbReference>
<dbReference type="Gene3D" id="3.90.226.10">
    <property type="entry name" value="2-enoyl-CoA Hydratase, Chain A, domain 1"/>
    <property type="match status" value="1"/>
</dbReference>
<dbReference type="GO" id="GO:0005886">
    <property type="term" value="C:plasma membrane"/>
    <property type="evidence" value="ECO:0007669"/>
    <property type="project" value="TreeGrafter"/>
</dbReference>